<dbReference type="AlphaFoldDB" id="A0A1Q6R9V3"/>
<dbReference type="EMBL" id="MNTG01000002">
    <property type="protein sequence ID" value="OLA39129.1"/>
    <property type="molecule type" value="Genomic_DNA"/>
</dbReference>
<dbReference type="RefSeq" id="WP_303679301.1">
    <property type="nucleotide sequence ID" value="NZ_MNTG01000002.1"/>
</dbReference>
<name>A0A1Q6R9V3_9FIRM</name>
<reference evidence="1 2" key="1">
    <citation type="journal article" date="2016" name="Nat. Biotechnol.">
        <title>Measurement of bacterial replication rates in microbial communities.</title>
        <authorList>
            <person name="Brown C.T."/>
            <person name="Olm M.R."/>
            <person name="Thomas B.C."/>
            <person name="Banfield J.F."/>
        </authorList>
    </citation>
    <scope>NUCLEOTIDE SEQUENCE [LARGE SCALE GENOMIC DNA]</scope>
    <source>
        <strain evidence="1">46_33</strain>
    </source>
</reference>
<gene>
    <name evidence="1" type="ORF">BHW43_02035</name>
</gene>
<comment type="caution">
    <text evidence="1">The sequence shown here is derived from an EMBL/GenBank/DDBJ whole genome shotgun (WGS) entry which is preliminary data.</text>
</comment>
<organism evidence="1 2">
    <name type="scientific">Phascolarctobacterium succinatutens</name>
    <dbReference type="NCBI Taxonomy" id="626940"/>
    <lineage>
        <taxon>Bacteria</taxon>
        <taxon>Bacillati</taxon>
        <taxon>Bacillota</taxon>
        <taxon>Negativicutes</taxon>
        <taxon>Acidaminococcales</taxon>
        <taxon>Acidaminococcaceae</taxon>
        <taxon>Phascolarctobacterium</taxon>
    </lineage>
</organism>
<evidence type="ECO:0000313" key="2">
    <source>
        <dbReference type="Proteomes" id="UP000186777"/>
    </source>
</evidence>
<evidence type="ECO:0000313" key="1">
    <source>
        <dbReference type="EMBL" id="OLA39129.1"/>
    </source>
</evidence>
<protein>
    <submittedName>
        <fullName evidence="1">Uncharacterized protein</fullName>
    </submittedName>
</protein>
<dbReference type="Proteomes" id="UP000186777">
    <property type="component" value="Unassembled WGS sequence"/>
</dbReference>
<sequence>MAEEFKKNQQEVKNEIRKGIVERLLGSKLHTENAEMPIRSSFVNHNLDDYGIIDAHYQALKEEVLHELGAYLLHNKSTNENDEMPIRASYVNNTPADTRILDGHYQKLKDEICHEIAQQVVGDKVAVEKDAMAIRASYLHELQEQGSLNEAIAKRLLAKGMNVADVAEAMQMPEESVTKLQKK</sequence>
<dbReference type="STRING" id="626940.BHW43_02035"/>
<proteinExistence type="predicted"/>
<accession>A0A1Q6R9V3</accession>